<keyword evidence="7 10" id="KW-0539">Nucleus</keyword>
<keyword evidence="6" id="KW-0804">Transcription</keyword>
<dbReference type="AlphaFoldDB" id="A0A1L8GQI8"/>
<evidence type="ECO:0000313" key="15">
    <source>
        <dbReference type="RefSeq" id="XP_041444952.1"/>
    </source>
</evidence>
<sequence length="289" mass="32535">MELRTSKDCKSLSTPGLSYSIEEILKKPSHKNVSRKPFLDYSYTGHLLAMHLGTATEVDAGSPLEVPEEEPEVPSGAVASRAEGPMQTPHYKRIRANVPGSDPPTVNGRDGFEHHEGEDELSDTTQESSTCDQKNKRRIRTTFTMAQLQELEQIFQVTHYPDVQTRDQLATKIQLPEARVQIWFQNRRAKWRKYEKLGNFGGLQHLTSVDMVPAPKPDCTDFSLQPSKLQDVDLPHLYYSFQGHLPLAYGPSMTPLNTTAPMPFPVWMSPYYIPLPQRSLPSSALTSPT</sequence>
<dbReference type="GeneID" id="121402297"/>
<dbReference type="Pfam" id="PF00046">
    <property type="entry name" value="Homeodomain"/>
    <property type="match status" value="1"/>
</dbReference>
<reference evidence="14" key="1">
    <citation type="submission" date="2024-06" db="UniProtKB">
        <authorList>
            <consortium name="RefSeq"/>
        </authorList>
    </citation>
    <scope>NUCLEOTIDE SEQUENCE [LARGE SCALE GENOMIC DNA]</scope>
    <source>
        <strain evidence="14">J_2021</strain>
    </source>
</reference>
<dbReference type="PANTHER" id="PTHR24329">
    <property type="entry name" value="HOMEOBOX PROTEIN ARISTALESS"/>
    <property type="match status" value="1"/>
</dbReference>
<keyword evidence="3 10" id="KW-0238">DNA-binding</keyword>
<evidence type="ECO:0000256" key="9">
    <source>
        <dbReference type="ARBA" id="ARBA00067428"/>
    </source>
</evidence>
<comment type="function">
    <text evidence="8">Transcription factor that regulates gene expression in intestine. May participate in vitamin A metabolism most likely by regulating BCO1 expression in the intestine.</text>
</comment>
<evidence type="ECO:0000256" key="10">
    <source>
        <dbReference type="PROSITE-ProRule" id="PRU00108"/>
    </source>
</evidence>
<evidence type="ECO:0000256" key="11">
    <source>
        <dbReference type="RuleBase" id="RU000682"/>
    </source>
</evidence>
<evidence type="ECO:0000256" key="5">
    <source>
        <dbReference type="ARBA" id="ARBA00023159"/>
    </source>
</evidence>
<organism evidence="14 15">
    <name type="scientific">Xenopus laevis</name>
    <name type="common">African clawed frog</name>
    <dbReference type="NCBI Taxonomy" id="8355"/>
    <lineage>
        <taxon>Eukaryota</taxon>
        <taxon>Metazoa</taxon>
        <taxon>Chordata</taxon>
        <taxon>Craniata</taxon>
        <taxon>Vertebrata</taxon>
        <taxon>Euteleostomi</taxon>
        <taxon>Amphibia</taxon>
        <taxon>Batrachia</taxon>
        <taxon>Anura</taxon>
        <taxon>Pipoidea</taxon>
        <taxon>Pipidae</taxon>
        <taxon>Xenopodinae</taxon>
        <taxon>Xenopus</taxon>
        <taxon>Xenopus</taxon>
    </lineage>
</organism>
<evidence type="ECO:0000256" key="4">
    <source>
        <dbReference type="ARBA" id="ARBA00023155"/>
    </source>
</evidence>
<evidence type="ECO:0000256" key="6">
    <source>
        <dbReference type="ARBA" id="ARBA00023163"/>
    </source>
</evidence>
<evidence type="ECO:0000256" key="3">
    <source>
        <dbReference type="ARBA" id="ARBA00023125"/>
    </source>
</evidence>
<evidence type="ECO:0000256" key="2">
    <source>
        <dbReference type="ARBA" id="ARBA00023015"/>
    </source>
</evidence>
<evidence type="ECO:0000256" key="1">
    <source>
        <dbReference type="ARBA" id="ARBA00004123"/>
    </source>
</evidence>
<reference evidence="15" key="2">
    <citation type="submission" date="2025-08" db="UniProtKB">
        <authorList>
            <consortium name="RefSeq"/>
        </authorList>
    </citation>
    <scope>IDENTIFICATION</scope>
    <source>
        <strain evidence="15">J_2021</strain>
        <tissue evidence="15">Erythrocytes</tissue>
    </source>
</reference>
<dbReference type="GO" id="GO:0048666">
    <property type="term" value="P:neuron development"/>
    <property type="evidence" value="ECO:0000318"/>
    <property type="project" value="GO_Central"/>
</dbReference>
<keyword evidence="5" id="KW-0010">Activator</keyword>
<dbReference type="CDD" id="cd00086">
    <property type="entry name" value="homeodomain"/>
    <property type="match status" value="1"/>
</dbReference>
<name>A0A1L8GQI8_XENLA</name>
<evidence type="ECO:0000259" key="13">
    <source>
        <dbReference type="PROSITE" id="PS50071"/>
    </source>
</evidence>
<evidence type="ECO:0000313" key="14">
    <source>
        <dbReference type="Proteomes" id="UP000186698"/>
    </source>
</evidence>
<gene>
    <name evidence="15" type="primary">LOC121402297</name>
</gene>
<dbReference type="SMART" id="SM00389">
    <property type="entry name" value="HOX"/>
    <property type="match status" value="1"/>
</dbReference>
<dbReference type="Proteomes" id="UP000186698">
    <property type="component" value="Chromosome 3S"/>
</dbReference>
<dbReference type="GO" id="GO:0006357">
    <property type="term" value="P:regulation of transcription by RNA polymerase II"/>
    <property type="evidence" value="ECO:0000318"/>
    <property type="project" value="GO_Central"/>
</dbReference>
<keyword evidence="2" id="KW-0805">Transcription regulation</keyword>
<comment type="subcellular location">
    <subcellularLocation>
        <location evidence="1 10 11">Nucleus</location>
    </subcellularLocation>
</comment>
<feature type="domain" description="Homeobox" evidence="13">
    <location>
        <begin position="134"/>
        <end position="194"/>
    </location>
</feature>
<dbReference type="PANTHER" id="PTHR24329:SF362">
    <property type="entry name" value="INTESTINE-SPECIFIC HOMEOBOX"/>
    <property type="match status" value="1"/>
</dbReference>
<dbReference type="InterPro" id="IPR050649">
    <property type="entry name" value="Paired_Homeobox_TFs"/>
</dbReference>
<accession>A0A1L8GQI8</accession>
<evidence type="ECO:0000256" key="12">
    <source>
        <dbReference type="SAM" id="MobiDB-lite"/>
    </source>
</evidence>
<dbReference type="PROSITE" id="PS00027">
    <property type="entry name" value="HOMEOBOX_1"/>
    <property type="match status" value="1"/>
</dbReference>
<evidence type="ECO:0000256" key="7">
    <source>
        <dbReference type="ARBA" id="ARBA00023242"/>
    </source>
</evidence>
<dbReference type="PROSITE" id="PS50071">
    <property type="entry name" value="HOMEOBOX_2"/>
    <property type="match status" value="1"/>
</dbReference>
<proteinExistence type="predicted"/>
<dbReference type="OMA" id="APKPDCT"/>
<dbReference type="GO" id="GO:0000981">
    <property type="term" value="F:DNA-binding transcription factor activity, RNA polymerase II-specific"/>
    <property type="evidence" value="ECO:0000318"/>
    <property type="project" value="GO_Central"/>
</dbReference>
<dbReference type="InterPro" id="IPR001356">
    <property type="entry name" value="HD"/>
</dbReference>
<dbReference type="GO" id="GO:0005634">
    <property type="term" value="C:nucleus"/>
    <property type="evidence" value="ECO:0000318"/>
    <property type="project" value="GO_Central"/>
</dbReference>
<dbReference type="STRING" id="8355.A0A1L8GQI8"/>
<feature type="DNA-binding region" description="Homeobox" evidence="10">
    <location>
        <begin position="136"/>
        <end position="195"/>
    </location>
</feature>
<feature type="compositionally biased region" description="Polar residues" evidence="12">
    <location>
        <begin position="123"/>
        <end position="132"/>
    </location>
</feature>
<keyword evidence="14" id="KW-1185">Reference proteome</keyword>
<dbReference type="OrthoDB" id="6159439at2759"/>
<feature type="region of interest" description="Disordered" evidence="12">
    <location>
        <begin position="63"/>
        <end position="135"/>
    </location>
</feature>
<evidence type="ECO:0000256" key="8">
    <source>
        <dbReference type="ARBA" id="ARBA00055445"/>
    </source>
</evidence>
<dbReference type="FunFam" id="1.10.10.60:FF:000369">
    <property type="entry name" value="Intestine specific homeobox"/>
    <property type="match status" value="1"/>
</dbReference>
<dbReference type="GO" id="GO:0000977">
    <property type="term" value="F:RNA polymerase II transcription regulatory region sequence-specific DNA binding"/>
    <property type="evidence" value="ECO:0000318"/>
    <property type="project" value="GO_Central"/>
</dbReference>
<protein>
    <recommendedName>
        <fullName evidence="9">Intestine-specific homeobox</fullName>
    </recommendedName>
</protein>
<dbReference type="InterPro" id="IPR017970">
    <property type="entry name" value="Homeobox_CS"/>
</dbReference>
<dbReference type="RefSeq" id="XP_041444952.1">
    <property type="nucleotide sequence ID" value="XM_041589018.1"/>
</dbReference>
<dbReference type="KEGG" id="xla:121402297"/>
<dbReference type="Gene3D" id="1.10.10.60">
    <property type="entry name" value="Homeodomain-like"/>
    <property type="match status" value="1"/>
</dbReference>
<dbReference type="PaxDb" id="8355-A0A1L8GQI8"/>
<dbReference type="SUPFAM" id="SSF46689">
    <property type="entry name" value="Homeodomain-like"/>
    <property type="match status" value="1"/>
</dbReference>
<keyword evidence="4 10" id="KW-0371">Homeobox</keyword>
<dbReference type="InterPro" id="IPR009057">
    <property type="entry name" value="Homeodomain-like_sf"/>
</dbReference>